<sequence>MYKHLPNNTLVQQRDCCGIVYSTSKNEKEKGSLNLEGYCDSDWGNDPDTRKSITGYVVKSGFMGISTTDIVAQSTAEAEFVAACEACMEGQSLRNIVTEVFPELQVNFTLEIDNQAAFMMTTNPTYSRRTRHIELRWHYVRDQVTKKTVYLWKVSPDDNPSDIFTKPLAGARYEKLCALLGQTKEPLPKN</sequence>
<organism evidence="1 2">
    <name type="scientific">Phytophthora palmivora</name>
    <dbReference type="NCBI Taxonomy" id="4796"/>
    <lineage>
        <taxon>Eukaryota</taxon>
        <taxon>Sar</taxon>
        <taxon>Stramenopiles</taxon>
        <taxon>Oomycota</taxon>
        <taxon>Peronosporomycetes</taxon>
        <taxon>Peronosporales</taxon>
        <taxon>Peronosporaceae</taxon>
        <taxon>Phytophthora</taxon>
    </lineage>
</organism>
<proteinExistence type="predicted"/>
<dbReference type="OrthoDB" id="45690at2759"/>
<dbReference type="Proteomes" id="UP000237271">
    <property type="component" value="Unassembled WGS sequence"/>
</dbReference>
<keyword evidence="2" id="KW-1185">Reference proteome</keyword>
<comment type="caution">
    <text evidence="1">The sequence shown here is derived from an EMBL/GenBank/DDBJ whole genome shotgun (WGS) entry which is preliminary data.</text>
</comment>
<evidence type="ECO:0000313" key="2">
    <source>
        <dbReference type="Proteomes" id="UP000237271"/>
    </source>
</evidence>
<name>A0A2P4XEP7_9STRA</name>
<evidence type="ECO:0000313" key="1">
    <source>
        <dbReference type="EMBL" id="POM64023.1"/>
    </source>
</evidence>
<dbReference type="AlphaFoldDB" id="A0A2P4XEP7"/>
<dbReference type="PANTHER" id="PTHR11439">
    <property type="entry name" value="GAG-POL-RELATED RETROTRANSPOSON"/>
    <property type="match status" value="1"/>
</dbReference>
<gene>
    <name evidence="1" type="ORF">PHPALM_20512</name>
</gene>
<protein>
    <submittedName>
        <fullName evidence="1">Uncharacterized protein</fullName>
    </submittedName>
</protein>
<dbReference type="EMBL" id="NCKW01011218">
    <property type="protein sequence ID" value="POM64023.1"/>
    <property type="molecule type" value="Genomic_DNA"/>
</dbReference>
<dbReference type="CDD" id="cd09272">
    <property type="entry name" value="RNase_HI_RT_Ty1"/>
    <property type="match status" value="1"/>
</dbReference>
<reference evidence="1 2" key="1">
    <citation type="journal article" date="2017" name="Genome Biol. Evol.">
        <title>Phytophthora megakarya and P. palmivora, closely related causal agents of cacao black pod rot, underwent increases in genome sizes and gene numbers by different mechanisms.</title>
        <authorList>
            <person name="Ali S.S."/>
            <person name="Shao J."/>
            <person name="Lary D.J."/>
            <person name="Kronmiller B."/>
            <person name="Shen D."/>
            <person name="Strem M.D."/>
            <person name="Amoako-Attah I."/>
            <person name="Akrofi A.Y."/>
            <person name="Begoude B.A."/>
            <person name="Ten Hoopen G.M."/>
            <person name="Coulibaly K."/>
            <person name="Kebe B.I."/>
            <person name="Melnick R.L."/>
            <person name="Guiltinan M.J."/>
            <person name="Tyler B.M."/>
            <person name="Meinhardt L.W."/>
            <person name="Bailey B.A."/>
        </authorList>
    </citation>
    <scope>NUCLEOTIDE SEQUENCE [LARGE SCALE GENOMIC DNA]</scope>
    <source>
        <strain evidence="2">sbr112.9</strain>
    </source>
</reference>
<dbReference type="PANTHER" id="PTHR11439:SF491">
    <property type="entry name" value="INTEGRASE CATALYTIC DOMAIN-CONTAINING PROTEIN"/>
    <property type="match status" value="1"/>
</dbReference>
<accession>A0A2P4XEP7</accession>